<keyword evidence="2" id="KW-1185">Reference proteome</keyword>
<comment type="caution">
    <text evidence="1">The sequence shown here is derived from an EMBL/GenBank/DDBJ whole genome shotgun (WGS) entry which is preliminary data.</text>
</comment>
<gene>
    <name evidence="1" type="ORF">EG850_10960</name>
</gene>
<reference evidence="1 2" key="1">
    <citation type="submission" date="2018-11" db="EMBL/GenBank/DDBJ databases">
        <title>YIM 102482-1 draft genome.</title>
        <authorList>
            <person name="Li G."/>
            <person name="Jiang Y."/>
        </authorList>
    </citation>
    <scope>NUCLEOTIDE SEQUENCE [LARGE SCALE GENOMIC DNA]</scope>
    <source>
        <strain evidence="1 2">YIM 102482-1</strain>
    </source>
</reference>
<dbReference type="EMBL" id="RQVS01000014">
    <property type="protein sequence ID" value="RRJ85901.1"/>
    <property type="molecule type" value="Genomic_DNA"/>
</dbReference>
<dbReference type="RefSeq" id="WP_124973422.1">
    <property type="nucleotide sequence ID" value="NZ_RQVS01000014.1"/>
</dbReference>
<dbReference type="Proteomes" id="UP000274391">
    <property type="component" value="Unassembled WGS sequence"/>
</dbReference>
<protein>
    <recommendedName>
        <fullName evidence="3">Phage tail protein</fullName>
    </recommendedName>
</protein>
<dbReference type="AlphaFoldDB" id="A0A3P3VSX9"/>
<sequence>MTVNSLNALMFGSDDDSVYLAEYTPALAAQLADLDFNSAIPAGMIDCGWISEEGMALDLSDSVEKIRGHQGNAVVKEFMSSSDTTLNANLLESKLEIVKWNLDATVEKKTAAGKDYAEFNAPASRTVKNLCAVIDAFETTGSGSKWRLILTHVTLGARSSVALKAKELTAWQYALGVLGGFRLLTDAPAMIPGTVTVPETP</sequence>
<dbReference type="OrthoDB" id="2184509at2"/>
<organism evidence="1 2">
    <name type="scientific">Gulosibacter macacae</name>
    <dbReference type="NCBI Taxonomy" id="2488791"/>
    <lineage>
        <taxon>Bacteria</taxon>
        <taxon>Bacillati</taxon>
        <taxon>Actinomycetota</taxon>
        <taxon>Actinomycetes</taxon>
        <taxon>Micrococcales</taxon>
        <taxon>Microbacteriaceae</taxon>
        <taxon>Gulosibacter</taxon>
    </lineage>
</organism>
<name>A0A3P3VSX9_9MICO</name>
<evidence type="ECO:0000313" key="1">
    <source>
        <dbReference type="EMBL" id="RRJ85901.1"/>
    </source>
</evidence>
<evidence type="ECO:0008006" key="3">
    <source>
        <dbReference type="Google" id="ProtNLM"/>
    </source>
</evidence>
<accession>A0A3P3VSX9</accession>
<proteinExistence type="predicted"/>
<evidence type="ECO:0000313" key="2">
    <source>
        <dbReference type="Proteomes" id="UP000274391"/>
    </source>
</evidence>